<gene>
    <name evidence="7" type="ORF">D3874_20280</name>
</gene>
<dbReference type="PANTHER" id="PTHR30238">
    <property type="entry name" value="MEMBRANE BOUND PREDICTED REDOX MODULATOR"/>
    <property type="match status" value="1"/>
</dbReference>
<feature type="transmembrane region" description="Helical" evidence="6">
    <location>
        <begin position="151"/>
        <end position="173"/>
    </location>
</feature>
<dbReference type="Pfam" id="PF03741">
    <property type="entry name" value="TerC"/>
    <property type="match status" value="1"/>
</dbReference>
<dbReference type="Proteomes" id="UP000284605">
    <property type="component" value="Unassembled WGS sequence"/>
</dbReference>
<evidence type="ECO:0000256" key="1">
    <source>
        <dbReference type="ARBA" id="ARBA00004141"/>
    </source>
</evidence>
<evidence type="ECO:0000313" key="8">
    <source>
        <dbReference type="Proteomes" id="UP000284605"/>
    </source>
</evidence>
<evidence type="ECO:0000256" key="3">
    <source>
        <dbReference type="ARBA" id="ARBA00022692"/>
    </source>
</evidence>
<evidence type="ECO:0000256" key="2">
    <source>
        <dbReference type="ARBA" id="ARBA00007511"/>
    </source>
</evidence>
<organism evidence="7 8">
    <name type="scientific">Oleomonas cavernae</name>
    <dbReference type="NCBI Taxonomy" id="2320859"/>
    <lineage>
        <taxon>Bacteria</taxon>
        <taxon>Pseudomonadati</taxon>
        <taxon>Pseudomonadota</taxon>
        <taxon>Alphaproteobacteria</taxon>
        <taxon>Acetobacterales</taxon>
        <taxon>Acetobacteraceae</taxon>
        <taxon>Oleomonas</taxon>
    </lineage>
</organism>
<dbReference type="RefSeq" id="WP_119780144.1">
    <property type="nucleotide sequence ID" value="NZ_QYUK01000011.1"/>
</dbReference>
<feature type="transmembrane region" description="Helical" evidence="6">
    <location>
        <begin position="70"/>
        <end position="90"/>
    </location>
</feature>
<feature type="transmembrane region" description="Helical" evidence="6">
    <location>
        <begin position="12"/>
        <end position="34"/>
    </location>
</feature>
<name>A0A418WG80_9PROT</name>
<keyword evidence="8" id="KW-1185">Reference proteome</keyword>
<comment type="caution">
    <text evidence="7">The sequence shown here is derived from an EMBL/GenBank/DDBJ whole genome shotgun (WGS) entry which is preliminary data.</text>
</comment>
<dbReference type="EMBL" id="QYUK01000011">
    <property type="protein sequence ID" value="RJF89023.1"/>
    <property type="molecule type" value="Genomic_DNA"/>
</dbReference>
<keyword evidence="4 6" id="KW-1133">Transmembrane helix</keyword>
<feature type="transmembrane region" description="Helical" evidence="6">
    <location>
        <begin position="46"/>
        <end position="64"/>
    </location>
</feature>
<dbReference type="InterPro" id="IPR005496">
    <property type="entry name" value="Integral_membrane_TerC"/>
</dbReference>
<reference evidence="7 8" key="1">
    <citation type="submission" date="2018-09" db="EMBL/GenBank/DDBJ databases">
        <authorList>
            <person name="Zhu H."/>
        </authorList>
    </citation>
    <scope>NUCLEOTIDE SEQUENCE [LARGE SCALE GENOMIC DNA]</scope>
    <source>
        <strain evidence="7 8">K1W22B-8</strain>
    </source>
</reference>
<dbReference type="AlphaFoldDB" id="A0A418WG80"/>
<evidence type="ECO:0000256" key="6">
    <source>
        <dbReference type="SAM" id="Phobius"/>
    </source>
</evidence>
<evidence type="ECO:0000256" key="4">
    <source>
        <dbReference type="ARBA" id="ARBA00022989"/>
    </source>
</evidence>
<accession>A0A418WG80</accession>
<comment type="subcellular location">
    <subcellularLocation>
        <location evidence="1">Membrane</location>
        <topology evidence="1">Multi-pass membrane protein</topology>
    </subcellularLocation>
</comment>
<keyword evidence="5 6" id="KW-0472">Membrane</keyword>
<dbReference type="GO" id="GO:0016020">
    <property type="term" value="C:membrane"/>
    <property type="evidence" value="ECO:0007669"/>
    <property type="project" value="UniProtKB-SubCell"/>
</dbReference>
<comment type="similarity">
    <text evidence="2">Belongs to the TerC family.</text>
</comment>
<proteinExistence type="inferred from homology"/>
<evidence type="ECO:0000313" key="7">
    <source>
        <dbReference type="EMBL" id="RJF89023.1"/>
    </source>
</evidence>
<sequence length="210" mass="22355">MDWNIIVDQLVALGGVVLVDLVMAGDNAIVIGLAASAVAPELRKRVILWGLVGAMVLRIAFASVTTQLLGIIGLTLAGGILLLWVAWKMWREIDAQRKARAAGKEEGEEEFFPGEKAPTTFRGAVLQIILADVSMSLDNVLAVAAVAKEHLWVLVAGLILSIALMGAAATLVANLLKRYHWIAYVGLAVIAYVAVDMIYRGTVQVVEAAG</sequence>
<evidence type="ECO:0000256" key="5">
    <source>
        <dbReference type="ARBA" id="ARBA00023136"/>
    </source>
</evidence>
<feature type="transmembrane region" description="Helical" evidence="6">
    <location>
        <begin position="179"/>
        <end position="199"/>
    </location>
</feature>
<dbReference type="OrthoDB" id="9807970at2"/>
<dbReference type="PANTHER" id="PTHR30238:SF4">
    <property type="entry name" value="SLL1022 PROTEIN"/>
    <property type="match status" value="1"/>
</dbReference>
<dbReference type="InterPro" id="IPR022301">
    <property type="entry name" value="Integral_membrane_YjbE"/>
</dbReference>
<protein>
    <submittedName>
        <fullName evidence="7">TerC family protein</fullName>
    </submittedName>
</protein>
<keyword evidence="3 6" id="KW-0812">Transmembrane</keyword>
<dbReference type="NCBIfam" id="TIGR03717">
    <property type="entry name" value="R_switched_YjbE"/>
    <property type="match status" value="1"/>
</dbReference>